<dbReference type="SUPFAM" id="SSF52210">
    <property type="entry name" value="Succinyl-CoA synthetase domains"/>
    <property type="match status" value="2"/>
</dbReference>
<dbReference type="SUPFAM" id="SSF55729">
    <property type="entry name" value="Acyl-CoA N-acyltransferases (Nat)"/>
    <property type="match status" value="1"/>
</dbReference>
<evidence type="ECO:0000313" key="5">
    <source>
        <dbReference type="EMBL" id="ETD66622.1"/>
    </source>
</evidence>
<feature type="domain" description="N-acetyltransferase" evidence="4">
    <location>
        <begin position="654"/>
        <end position="817"/>
    </location>
</feature>
<organism evidence="5 6">
    <name type="scientific">Pelistega indica</name>
    <dbReference type="NCBI Taxonomy" id="1414851"/>
    <lineage>
        <taxon>Bacteria</taxon>
        <taxon>Pseudomonadati</taxon>
        <taxon>Pseudomonadota</taxon>
        <taxon>Betaproteobacteria</taxon>
        <taxon>Burkholderiales</taxon>
        <taxon>Alcaligenaceae</taxon>
        <taxon>Pelistega</taxon>
    </lineage>
</organism>
<dbReference type="Gene3D" id="3.40.630.30">
    <property type="match status" value="1"/>
</dbReference>
<dbReference type="GO" id="GO:0016874">
    <property type="term" value="F:ligase activity"/>
    <property type="evidence" value="ECO:0007669"/>
    <property type="project" value="UniProtKB-KW"/>
</dbReference>
<proteinExistence type="predicted"/>
<dbReference type="OrthoDB" id="9807426at2"/>
<dbReference type="InterPro" id="IPR016181">
    <property type="entry name" value="Acyl_CoA_acyltransferase"/>
</dbReference>
<comment type="caution">
    <text evidence="5">The sequence shown here is derived from an EMBL/GenBank/DDBJ whole genome shotgun (WGS) entry which is preliminary data.</text>
</comment>
<dbReference type="InterPro" id="IPR016102">
    <property type="entry name" value="Succinyl-CoA_synth-like"/>
</dbReference>
<dbReference type="PROSITE" id="PS51186">
    <property type="entry name" value="GNAT"/>
    <property type="match status" value="1"/>
</dbReference>
<dbReference type="PATRIC" id="fig|1414851.3.peg.2587"/>
<dbReference type="PANTHER" id="PTHR43334:SF1">
    <property type="entry name" value="3-HYDROXYPROPIONATE--COA LIGASE [ADP-FORMING]"/>
    <property type="match status" value="1"/>
</dbReference>
<dbReference type="InterPro" id="IPR051538">
    <property type="entry name" value="Acyl-CoA_Synth/Transferase"/>
</dbReference>
<name>V8FT80_9BURK</name>
<keyword evidence="1" id="KW-0436">Ligase</keyword>
<evidence type="ECO:0000256" key="2">
    <source>
        <dbReference type="ARBA" id="ARBA00022741"/>
    </source>
</evidence>
<keyword evidence="3" id="KW-0067">ATP-binding</keyword>
<dbReference type="Pfam" id="PF13549">
    <property type="entry name" value="ATP-grasp_5"/>
    <property type="match status" value="1"/>
</dbReference>
<dbReference type="Proteomes" id="UP000018766">
    <property type="component" value="Unassembled WGS sequence"/>
</dbReference>
<keyword evidence="6" id="KW-1185">Reference proteome</keyword>
<evidence type="ECO:0000259" key="4">
    <source>
        <dbReference type="PROSITE" id="PS51186"/>
    </source>
</evidence>
<dbReference type="PANTHER" id="PTHR43334">
    <property type="entry name" value="ACETATE--COA LIGASE [ADP-FORMING]"/>
    <property type="match status" value="1"/>
</dbReference>
<protein>
    <submittedName>
        <fullName evidence="5">GNAT family acetyltraansferase</fullName>
    </submittedName>
</protein>
<dbReference type="Gene3D" id="3.40.50.261">
    <property type="entry name" value="Succinyl-CoA synthetase domains"/>
    <property type="match status" value="2"/>
</dbReference>
<dbReference type="InterPro" id="IPR000182">
    <property type="entry name" value="GNAT_dom"/>
</dbReference>
<reference evidence="5 6" key="1">
    <citation type="submission" date="2013-11" db="EMBL/GenBank/DDBJ databases">
        <title>Genomic analysis of Pelistega sp. HM-7.</title>
        <authorList>
            <person name="Kumbhare S.V."/>
            <person name="Shetty S.A."/>
            <person name="Sharma O."/>
            <person name="Dhotre D.P."/>
        </authorList>
    </citation>
    <scope>NUCLEOTIDE SEQUENCE [LARGE SCALE GENOMIC DNA]</scope>
    <source>
        <strain evidence="5 6">HM-7</strain>
    </source>
</reference>
<dbReference type="Pfam" id="PF00583">
    <property type="entry name" value="Acetyltransf_1"/>
    <property type="match status" value="1"/>
</dbReference>
<dbReference type="CDD" id="cd04301">
    <property type="entry name" value="NAT_SF"/>
    <property type="match status" value="1"/>
</dbReference>
<gene>
    <name evidence="5" type="ORF">V757_12450</name>
</gene>
<dbReference type="RefSeq" id="WP_023953371.1">
    <property type="nucleotide sequence ID" value="NZ_AYSV01000138.1"/>
</dbReference>
<dbReference type="Gene3D" id="3.30.470.20">
    <property type="entry name" value="ATP-grasp fold, B domain"/>
    <property type="match status" value="1"/>
</dbReference>
<dbReference type="EMBL" id="AYSV01000138">
    <property type="protein sequence ID" value="ETD66622.1"/>
    <property type="molecule type" value="Genomic_DNA"/>
</dbReference>
<evidence type="ECO:0000313" key="6">
    <source>
        <dbReference type="Proteomes" id="UP000018766"/>
    </source>
</evidence>
<dbReference type="InterPro" id="IPR032875">
    <property type="entry name" value="Succ_CoA_lig_flav_dom"/>
</dbReference>
<dbReference type="AlphaFoldDB" id="V8FT80"/>
<dbReference type="GO" id="GO:0005524">
    <property type="term" value="F:ATP binding"/>
    <property type="evidence" value="ECO:0007669"/>
    <property type="project" value="UniProtKB-KW"/>
</dbReference>
<sequence>MLRHRLASFFEPKSLVIITDTDLPILSALPASLGNATTLVQLYGEQESIPTIFEQYPLSEQKELAVVCVNPSKLNEVLAYLEQSPPKAMLMLAPNTIDMEPKESKQLIYEWSKKHNVMLLGSRSFGIQRPHLNLNLSRSSAAKSGKIAVVSQSRMLVMSILDWALDTNIGLSAVVSLGEANGITLPEVIEYFAGDPRTDSIVVYLDKLSQGRELISSIRTASSVKPVVVLRAGRTDSDLKGSDQVFDAALRRSGAVRVPYFVDLFSSLKALTHKRRPKGGNIAVIANGRAQAQLMLDEMLSSSQIMKRAVFSQETMTQLTQILGAGCLVNNPIIAYEPITGEKLVECLKVLQSDPNVDAIMPILAPDDASDMPEVVNSLVSFAPRSSKPILNTLIGEYLMKPLRRIIDQSGSPSFRTPETAISGMSALISYHYNQQLLQQIRIPLFDIEAAQTQAGIDLINGLRMQQRRELSKEECYQLLKFYHADIHWGVDKEDEQYSVDDDIPALRILVKRDPIFGPWIYFGEGGHEVKIPVDDQGLDLPPLNSYLAAQLIERSRLYRQELQIYIEPPIFTKLQKLLEVVSDLVKDFPGIEELEINPIVIGYRHLNVHDIRIQLTSQTMPDKPFQSGYEHMAIYPYPGYLIEHHTFKDGREWTLRPIRPEDAEQMQEFIRSLSAESRYMRFVSMMKELTPKMLTRYTYVDYHRELALVATTMVPNPENRGLPKEIIIGLAHYLRNSDGVGAEYALVIGDDWQGRGLGRKLMSTLLEEAKNQGLEYIEGVVLTNNKPMLGLMTGLGLTNDPDPEDPAMRRVWMSFK</sequence>
<evidence type="ECO:0000256" key="1">
    <source>
        <dbReference type="ARBA" id="ARBA00022598"/>
    </source>
</evidence>
<accession>V8FT80</accession>
<dbReference type="GO" id="GO:0016747">
    <property type="term" value="F:acyltransferase activity, transferring groups other than amino-acyl groups"/>
    <property type="evidence" value="ECO:0007669"/>
    <property type="project" value="InterPro"/>
</dbReference>
<keyword evidence="2" id="KW-0547">Nucleotide-binding</keyword>
<evidence type="ECO:0000256" key="3">
    <source>
        <dbReference type="ARBA" id="ARBA00022840"/>
    </source>
</evidence>
<dbReference type="Pfam" id="PF13607">
    <property type="entry name" value="Succ_CoA_lig"/>
    <property type="match status" value="1"/>
</dbReference>